<evidence type="ECO:0008006" key="3">
    <source>
        <dbReference type="Google" id="ProtNLM"/>
    </source>
</evidence>
<accession>A0A7R9KN99</accession>
<keyword evidence="2" id="KW-1185">Reference proteome</keyword>
<reference evidence="1" key="1">
    <citation type="submission" date="2020-11" db="EMBL/GenBank/DDBJ databases">
        <authorList>
            <person name="Tran Van P."/>
        </authorList>
    </citation>
    <scope>NUCLEOTIDE SEQUENCE</scope>
</reference>
<dbReference type="Proteomes" id="UP000759131">
    <property type="component" value="Unassembled WGS sequence"/>
</dbReference>
<dbReference type="AlphaFoldDB" id="A0A7R9KN99"/>
<gene>
    <name evidence="1" type="ORF">OSB1V03_LOCUS5712</name>
</gene>
<name>A0A7R9KN99_9ACAR</name>
<organism evidence="1">
    <name type="scientific">Medioppia subpectinata</name>
    <dbReference type="NCBI Taxonomy" id="1979941"/>
    <lineage>
        <taxon>Eukaryota</taxon>
        <taxon>Metazoa</taxon>
        <taxon>Ecdysozoa</taxon>
        <taxon>Arthropoda</taxon>
        <taxon>Chelicerata</taxon>
        <taxon>Arachnida</taxon>
        <taxon>Acari</taxon>
        <taxon>Acariformes</taxon>
        <taxon>Sarcoptiformes</taxon>
        <taxon>Oribatida</taxon>
        <taxon>Brachypylina</taxon>
        <taxon>Oppioidea</taxon>
        <taxon>Oppiidae</taxon>
        <taxon>Medioppia</taxon>
    </lineage>
</organism>
<proteinExistence type="predicted"/>
<dbReference type="EMBL" id="OC857516">
    <property type="protein sequence ID" value="CAD7625277.1"/>
    <property type="molecule type" value="Genomic_DNA"/>
</dbReference>
<dbReference type="OrthoDB" id="687730at2759"/>
<protein>
    <recommendedName>
        <fullName evidence="3">VWFA domain-containing protein</fullName>
    </recommendedName>
</protein>
<evidence type="ECO:0000313" key="2">
    <source>
        <dbReference type="Proteomes" id="UP000759131"/>
    </source>
</evidence>
<dbReference type="EMBL" id="CAJPIZ010002941">
    <property type="protein sequence ID" value="CAG2105707.1"/>
    <property type="molecule type" value="Genomic_DNA"/>
</dbReference>
<sequence>MSERIVFVLDVSRSMRGVRIKALHTETIFLATDGDQTVGKKDYVGDVLPQLISKQVHLYCLAIGLNADPNLERLSTATVGQVFSSSRTDVESHEMMGQVMEAAMKEVITSKEMEEVVTHTVVNEIVVINGNTYETRVPIEADIGRNTQIQIRSEAIKDIDVDITGPSGAVYSTTGGGQIAKRLNQKECRLYLESTESGLWTIKLTTQISSAVRAHLVFESNPTRAQAIELQVFLRPPKDDCPPLVVCKLCKSDEPIVGAIVTATVDRPGDTRTNVPLNLYHNSGYYYAYFTDYSGAGRYNVSALAVNDSNTTTYRGTPTVAFRRQRVANCFYVRADFMPTQSPPDGHFNQLLLNNQFGYQRNAMAVTTAPGPVRDPQPTRERKSIPQLSDPMKALKARLSANYIRTKRAVDGLQVSEKADLVNKLAGFESFFSSIRETSAEEINGYQRRLDEINEQVTLSK</sequence>
<evidence type="ECO:0000313" key="1">
    <source>
        <dbReference type="EMBL" id="CAD7625277.1"/>
    </source>
</evidence>